<name>A0AAW5CCE4_9BACT</name>
<evidence type="ECO:0000256" key="1">
    <source>
        <dbReference type="SAM" id="Phobius"/>
    </source>
</evidence>
<dbReference type="Proteomes" id="UP001199750">
    <property type="component" value="Unassembled WGS sequence"/>
</dbReference>
<proteinExistence type="predicted"/>
<organism evidence="2 3">
    <name type="scientific">Odoribacter splanchnicus</name>
    <dbReference type="NCBI Taxonomy" id="28118"/>
    <lineage>
        <taxon>Bacteria</taxon>
        <taxon>Pseudomonadati</taxon>
        <taxon>Bacteroidota</taxon>
        <taxon>Bacteroidia</taxon>
        <taxon>Bacteroidales</taxon>
        <taxon>Odoribacteraceae</taxon>
        <taxon>Odoribacter</taxon>
    </lineage>
</organism>
<protein>
    <submittedName>
        <fullName evidence="2">EpsG family protein</fullName>
    </submittedName>
</protein>
<feature type="transmembrane region" description="Helical" evidence="1">
    <location>
        <begin position="82"/>
        <end position="99"/>
    </location>
</feature>
<sequence length="348" mass="41315">MTGVEILFIFMLCSIFVYTYFDKINKLFICYWGIGFFLILIAALRNGNVVHDYDEYISIYNNIEDYNTIEYSFKLIRYVVKAWFNQPLGLFITYAILGVSLKLKAIYQLSSFYFLSVIIYISNFFLLHEMTQIRVGVAAGFFLLALKPLAERQFKKFILYILIASFFHYSAIILFPFWFITNKKFNKKEWYFYLSLIPLGYLFTTFTYNILIYIPIENIRLKLEMYKSLQESGAVGFSEANLFNPYFLFKCVIYYFIYFKYKQLENCNRYFPLLLKIYGFSLFIFPVFSFIPIVGYRLSELTGCVEIILYPLLVYCFTPKIIAKGIVIFIGLLLLLVNIFYKQLILFV</sequence>
<dbReference type="Pfam" id="PF14897">
    <property type="entry name" value="EpsG"/>
    <property type="match status" value="1"/>
</dbReference>
<dbReference type="AlphaFoldDB" id="A0AAW5CCE4"/>
<comment type="caution">
    <text evidence="2">The sequence shown here is derived from an EMBL/GenBank/DDBJ whole genome shotgun (WGS) entry which is preliminary data.</text>
</comment>
<feature type="transmembrane region" description="Helical" evidence="1">
    <location>
        <begin position="321"/>
        <end position="341"/>
    </location>
</feature>
<dbReference type="EMBL" id="JAKNDN010000013">
    <property type="protein sequence ID" value="MCG4959833.1"/>
    <property type="molecule type" value="Genomic_DNA"/>
</dbReference>
<dbReference type="RefSeq" id="WP_237982928.1">
    <property type="nucleotide sequence ID" value="NZ_JABWDG010000098.1"/>
</dbReference>
<feature type="transmembrane region" description="Helical" evidence="1">
    <location>
        <begin position="190"/>
        <end position="214"/>
    </location>
</feature>
<gene>
    <name evidence="2" type="ORF">L0P03_08230</name>
</gene>
<feature type="transmembrane region" description="Helical" evidence="1">
    <location>
        <begin position="28"/>
        <end position="44"/>
    </location>
</feature>
<feature type="transmembrane region" description="Helical" evidence="1">
    <location>
        <begin position="298"/>
        <end position="315"/>
    </location>
</feature>
<feature type="transmembrane region" description="Helical" evidence="1">
    <location>
        <begin position="6"/>
        <end position="21"/>
    </location>
</feature>
<evidence type="ECO:0000313" key="3">
    <source>
        <dbReference type="Proteomes" id="UP001199750"/>
    </source>
</evidence>
<keyword evidence="1" id="KW-1133">Transmembrane helix</keyword>
<reference evidence="2" key="1">
    <citation type="submission" date="2022-01" db="EMBL/GenBank/DDBJ databases">
        <title>Collection of gut derived symbiotic bacterial strains cultured from healthy donors.</title>
        <authorList>
            <person name="Lin H."/>
            <person name="Kohout C."/>
            <person name="Waligurski E."/>
            <person name="Pamer E.G."/>
        </authorList>
    </citation>
    <scope>NUCLEOTIDE SEQUENCE</scope>
    <source>
        <strain evidence="2">DFI.1.149</strain>
    </source>
</reference>
<dbReference type="InterPro" id="IPR049458">
    <property type="entry name" value="EpsG-like"/>
</dbReference>
<feature type="transmembrane region" description="Helical" evidence="1">
    <location>
        <begin position="270"/>
        <end position="291"/>
    </location>
</feature>
<keyword evidence="1" id="KW-0472">Membrane</keyword>
<feature type="transmembrane region" description="Helical" evidence="1">
    <location>
        <begin position="106"/>
        <end position="127"/>
    </location>
</feature>
<feature type="transmembrane region" description="Helical" evidence="1">
    <location>
        <begin position="235"/>
        <end position="258"/>
    </location>
</feature>
<feature type="transmembrane region" description="Helical" evidence="1">
    <location>
        <begin position="157"/>
        <end position="178"/>
    </location>
</feature>
<keyword evidence="1" id="KW-0812">Transmembrane</keyword>
<evidence type="ECO:0000313" key="2">
    <source>
        <dbReference type="EMBL" id="MCG4959833.1"/>
    </source>
</evidence>
<accession>A0AAW5CCE4</accession>